<evidence type="ECO:0008006" key="7">
    <source>
        <dbReference type="Google" id="ProtNLM"/>
    </source>
</evidence>
<dbReference type="Pfam" id="PF00312">
    <property type="entry name" value="Ribosomal_S15"/>
    <property type="match status" value="1"/>
</dbReference>
<keyword evidence="2 4" id="KW-0689">Ribosomal protein</keyword>
<dbReference type="Proteomes" id="UP000298327">
    <property type="component" value="Unassembled WGS sequence"/>
</dbReference>
<dbReference type="NCBIfam" id="TIGR00952">
    <property type="entry name" value="S15_bact"/>
    <property type="match status" value="1"/>
</dbReference>
<dbReference type="AlphaFoldDB" id="A0A4Y9Y422"/>
<evidence type="ECO:0000256" key="2">
    <source>
        <dbReference type="ARBA" id="ARBA00022980"/>
    </source>
</evidence>
<dbReference type="InterPro" id="IPR009068">
    <property type="entry name" value="uS15_NS1_RNA-bd_sf"/>
</dbReference>
<dbReference type="InterPro" id="IPR005290">
    <property type="entry name" value="Ribosomal_uS15_bac-type"/>
</dbReference>
<keyword evidence="3 4" id="KW-0687">Ribonucleoprotein</keyword>
<name>A0A4Y9Y422_9AGAM</name>
<dbReference type="PROSITE" id="PS00362">
    <property type="entry name" value="RIBOSOMAL_S15"/>
    <property type="match status" value="1"/>
</dbReference>
<reference evidence="5 6" key="1">
    <citation type="submission" date="2019-02" db="EMBL/GenBank/DDBJ databases">
        <title>Genome sequencing of the rare red list fungi Dentipellis fragilis.</title>
        <authorList>
            <person name="Buettner E."/>
            <person name="Kellner H."/>
        </authorList>
    </citation>
    <scope>NUCLEOTIDE SEQUENCE [LARGE SCALE GENOMIC DNA]</scope>
    <source>
        <strain evidence="5 6">DSM 105465</strain>
    </source>
</reference>
<sequence>MSYNLLRTCFVQGTRPTTSTARIPVAASLHTTAPTHAESARRRHARLTRQTNLEKRAKIQERTAAERPHVVLGTRPGDEAKWTQCDLARVLVKPEELAPIPLGATPAEGHEVLHTLESLGGGPVTIPKTFAYGITGSEKRLLFEHLPYGDAETRLRKEQSGYQNMGTVELEKAMKRNIEASVVQANMLARVVDLSNANKGGIMFENRRRVIKEFSDGGKENDTGRPEVQAALLTIQIRNLWEHLTKFKRDVGNRRSLRKLVHQRAKILRYLKGYDRDRYEKVLERLGLEPKSVEGELVV</sequence>
<dbReference type="SMART" id="SM01387">
    <property type="entry name" value="Ribosomal_S15"/>
    <property type="match status" value="1"/>
</dbReference>
<evidence type="ECO:0000256" key="4">
    <source>
        <dbReference type="RuleBase" id="RU003919"/>
    </source>
</evidence>
<keyword evidence="6" id="KW-1185">Reference proteome</keyword>
<comment type="caution">
    <text evidence="5">The sequence shown here is derived from an EMBL/GenBank/DDBJ whole genome shotgun (WGS) entry which is preliminary data.</text>
</comment>
<comment type="similarity">
    <text evidence="1 4">Belongs to the universal ribosomal protein uS15 family.</text>
</comment>
<dbReference type="PANTHER" id="PTHR23321">
    <property type="entry name" value="RIBOSOMAL PROTEIN S15, BACTERIAL AND ORGANELLAR"/>
    <property type="match status" value="1"/>
</dbReference>
<proteinExistence type="inferred from homology"/>
<gene>
    <name evidence="5" type="ORF">EVG20_g8626</name>
</gene>
<evidence type="ECO:0000313" key="5">
    <source>
        <dbReference type="EMBL" id="TFY57226.1"/>
    </source>
</evidence>
<protein>
    <recommendedName>
        <fullName evidence="7">30S ribosomal protein S15</fullName>
    </recommendedName>
</protein>
<dbReference type="GO" id="GO:1990904">
    <property type="term" value="C:ribonucleoprotein complex"/>
    <property type="evidence" value="ECO:0007669"/>
    <property type="project" value="UniProtKB-KW"/>
</dbReference>
<dbReference type="STRING" id="205917.A0A4Y9Y422"/>
<dbReference type="OrthoDB" id="441444at2759"/>
<evidence type="ECO:0000313" key="6">
    <source>
        <dbReference type="Proteomes" id="UP000298327"/>
    </source>
</evidence>
<dbReference type="HAMAP" id="MF_01343_B">
    <property type="entry name" value="Ribosomal_uS15_B"/>
    <property type="match status" value="1"/>
</dbReference>
<organism evidence="5 6">
    <name type="scientific">Dentipellis fragilis</name>
    <dbReference type="NCBI Taxonomy" id="205917"/>
    <lineage>
        <taxon>Eukaryota</taxon>
        <taxon>Fungi</taxon>
        <taxon>Dikarya</taxon>
        <taxon>Basidiomycota</taxon>
        <taxon>Agaricomycotina</taxon>
        <taxon>Agaricomycetes</taxon>
        <taxon>Russulales</taxon>
        <taxon>Hericiaceae</taxon>
        <taxon>Dentipellis</taxon>
    </lineage>
</organism>
<dbReference type="CDD" id="cd00353">
    <property type="entry name" value="Ribosomal_S15p_S13e"/>
    <property type="match status" value="1"/>
</dbReference>
<dbReference type="GO" id="GO:0005737">
    <property type="term" value="C:cytoplasm"/>
    <property type="evidence" value="ECO:0007669"/>
    <property type="project" value="UniProtKB-ARBA"/>
</dbReference>
<dbReference type="PANTHER" id="PTHR23321:SF26">
    <property type="entry name" value="SMALL RIBOSOMAL SUBUNIT PROTEIN US15M"/>
    <property type="match status" value="1"/>
</dbReference>
<dbReference type="SUPFAM" id="SSF47060">
    <property type="entry name" value="S15/NS1 RNA-binding domain"/>
    <property type="match status" value="1"/>
</dbReference>
<dbReference type="GO" id="GO:0005840">
    <property type="term" value="C:ribosome"/>
    <property type="evidence" value="ECO:0007669"/>
    <property type="project" value="UniProtKB-KW"/>
</dbReference>
<accession>A0A4Y9Y422</accession>
<evidence type="ECO:0000256" key="3">
    <source>
        <dbReference type="ARBA" id="ARBA00023274"/>
    </source>
</evidence>
<dbReference type="Gene3D" id="1.10.287.10">
    <property type="entry name" value="S15/NS1, RNA-binding"/>
    <property type="match status" value="1"/>
</dbReference>
<evidence type="ECO:0000256" key="1">
    <source>
        <dbReference type="ARBA" id="ARBA00008434"/>
    </source>
</evidence>
<dbReference type="InterPro" id="IPR000589">
    <property type="entry name" value="Ribosomal_uS15"/>
</dbReference>
<dbReference type="EMBL" id="SEOQ01000766">
    <property type="protein sequence ID" value="TFY57226.1"/>
    <property type="molecule type" value="Genomic_DNA"/>
</dbReference>
<dbReference type="GO" id="GO:0006412">
    <property type="term" value="P:translation"/>
    <property type="evidence" value="ECO:0007669"/>
    <property type="project" value="InterPro"/>
</dbReference>
<dbReference type="GO" id="GO:0003735">
    <property type="term" value="F:structural constituent of ribosome"/>
    <property type="evidence" value="ECO:0007669"/>
    <property type="project" value="InterPro"/>
</dbReference>